<dbReference type="Proteomes" id="UP000004849">
    <property type="component" value="Unassembled WGS sequence"/>
</dbReference>
<dbReference type="HOGENOM" id="CLU_1623830_0_0_10"/>
<protein>
    <submittedName>
        <fullName evidence="1">Uncharacterized protein</fullName>
    </submittedName>
</protein>
<dbReference type="EMBL" id="ABWZ01000089">
    <property type="protein sequence ID" value="EEB22708.1"/>
    <property type="molecule type" value="Genomic_DNA"/>
</dbReference>
<organism evidence="1 2">
    <name type="scientific">Phocaeicola dorei DSM 17855</name>
    <dbReference type="NCBI Taxonomy" id="483217"/>
    <lineage>
        <taxon>Bacteria</taxon>
        <taxon>Pseudomonadati</taxon>
        <taxon>Bacteroidota</taxon>
        <taxon>Bacteroidia</taxon>
        <taxon>Bacteroidales</taxon>
        <taxon>Bacteroidaceae</taxon>
        <taxon>Phocaeicola</taxon>
    </lineage>
</organism>
<sequence>MNKTMDNQRTKMLGENLTHYRNLQENGSVNLIEFHTTDNRKFGIGNPDAIKLLLSAAVTELERQLHIAQSGGLPERLEQSREYKAAKALEQALNDTGFSPERFAETLPFFHKTLEQTFFKTIKACIIAMAKRESCRIDSRNQASYEMCRMLAPMLEDTDLPFI</sequence>
<evidence type="ECO:0000313" key="1">
    <source>
        <dbReference type="EMBL" id="EEB22708.1"/>
    </source>
</evidence>
<reference evidence="1 2" key="1">
    <citation type="submission" date="2008-10" db="EMBL/GenBank/DDBJ databases">
        <title>Draft genome sequence of Bacteroides dorei (DSM 17855).</title>
        <authorList>
            <person name="Sudarsanam P."/>
            <person name="Ley R."/>
            <person name="Guruge J."/>
            <person name="Turnbaugh P.J."/>
            <person name="Mahowald M."/>
            <person name="Liep D."/>
            <person name="Gordon J."/>
        </authorList>
    </citation>
    <scope>NUCLEOTIDE SEQUENCE [LARGE SCALE GENOMIC DNA]</scope>
    <source>
        <strain evidence="1 2">DSM 17855</strain>
    </source>
</reference>
<dbReference type="AlphaFoldDB" id="B6W5D8"/>
<accession>B6W5D8</accession>
<reference evidence="1 2" key="2">
    <citation type="submission" date="2008-10" db="EMBL/GenBank/DDBJ databases">
        <authorList>
            <person name="Fulton L."/>
            <person name="Clifton S."/>
            <person name="Fulton B."/>
            <person name="Xu J."/>
            <person name="Minx P."/>
            <person name="Pepin K.H."/>
            <person name="Johnson M."/>
            <person name="Thiruvilangam P."/>
            <person name="Bhonagiri V."/>
            <person name="Nash W.E."/>
            <person name="Mardis E.R."/>
            <person name="Wilson R.K."/>
        </authorList>
    </citation>
    <scope>NUCLEOTIDE SEQUENCE [LARGE SCALE GENOMIC DNA]</scope>
    <source>
        <strain evidence="1 2">DSM 17855</strain>
    </source>
</reference>
<name>B6W5D8_9BACT</name>
<evidence type="ECO:0000313" key="2">
    <source>
        <dbReference type="Proteomes" id="UP000004849"/>
    </source>
</evidence>
<gene>
    <name evidence="1" type="ORF">BACDOR_04762</name>
</gene>
<proteinExistence type="predicted"/>